<organism evidence="2 3">
    <name type="scientific">SAR86 cluster bacterium</name>
    <dbReference type="NCBI Taxonomy" id="2030880"/>
    <lineage>
        <taxon>Bacteria</taxon>
        <taxon>Pseudomonadati</taxon>
        <taxon>Pseudomonadota</taxon>
        <taxon>Gammaproteobacteria</taxon>
        <taxon>SAR86 cluster</taxon>
    </lineage>
</organism>
<protein>
    <recommendedName>
        <fullName evidence="4">Transcriptional repressor</fullName>
    </recommendedName>
</protein>
<gene>
    <name evidence="2" type="ORF">COA71_00125</name>
</gene>
<dbReference type="InterPro" id="IPR002481">
    <property type="entry name" value="FUR"/>
</dbReference>
<comment type="cofactor">
    <cofactor evidence="1">
        <name>Mn(2+)</name>
        <dbReference type="ChEBI" id="CHEBI:29035"/>
    </cofactor>
    <cofactor evidence="1">
        <name>Fe(2+)</name>
        <dbReference type="ChEBI" id="CHEBI:29033"/>
    </cofactor>
    <text evidence="1">Binds 1 Mn(2+) or Fe(2+) ion per subunit.</text>
</comment>
<dbReference type="Pfam" id="PF01475">
    <property type="entry name" value="FUR"/>
    <property type="match status" value="1"/>
</dbReference>
<dbReference type="SUPFAM" id="SSF46785">
    <property type="entry name" value="Winged helix' DNA-binding domain"/>
    <property type="match status" value="1"/>
</dbReference>
<dbReference type="InterPro" id="IPR036390">
    <property type="entry name" value="WH_DNA-bd_sf"/>
</dbReference>
<proteinExistence type="predicted"/>
<evidence type="ECO:0008006" key="4">
    <source>
        <dbReference type="Google" id="ProtNLM"/>
    </source>
</evidence>
<comment type="caution">
    <text evidence="2">The sequence shown here is derived from an EMBL/GenBank/DDBJ whole genome shotgun (WGS) entry which is preliminary data.</text>
</comment>
<dbReference type="GO" id="GO:0000976">
    <property type="term" value="F:transcription cis-regulatory region binding"/>
    <property type="evidence" value="ECO:0007669"/>
    <property type="project" value="TreeGrafter"/>
</dbReference>
<evidence type="ECO:0000313" key="3">
    <source>
        <dbReference type="Proteomes" id="UP000228987"/>
    </source>
</evidence>
<dbReference type="Gene3D" id="1.10.10.10">
    <property type="entry name" value="Winged helix-like DNA-binding domain superfamily/Winged helix DNA-binding domain"/>
    <property type="match status" value="1"/>
</dbReference>
<name>A0A2A5CHU3_9GAMM</name>
<accession>A0A2A5CHU3</accession>
<dbReference type="GO" id="GO:0045892">
    <property type="term" value="P:negative regulation of DNA-templated transcription"/>
    <property type="evidence" value="ECO:0007669"/>
    <property type="project" value="TreeGrafter"/>
</dbReference>
<sequence>MENEPATGELLERKFKEHGLRMTGLRRCILAILVESVEHLTVLDIIERVLSTSLNTNVASIYRNMLVFESIGIVKSHTVQTPQVYYEVAGSVPDHFIDLHTGKAVELHHKALGIFKTAIVEQYGYRQEECYMRLYAYPIKIPTDSSGQDKS</sequence>
<evidence type="ECO:0000313" key="2">
    <source>
        <dbReference type="EMBL" id="PCJ43323.1"/>
    </source>
</evidence>
<dbReference type="PANTHER" id="PTHR33202">
    <property type="entry name" value="ZINC UPTAKE REGULATION PROTEIN"/>
    <property type="match status" value="1"/>
</dbReference>
<dbReference type="EMBL" id="NVWI01000001">
    <property type="protein sequence ID" value="PCJ43323.1"/>
    <property type="molecule type" value="Genomic_DNA"/>
</dbReference>
<reference evidence="3" key="1">
    <citation type="submission" date="2017-08" db="EMBL/GenBank/DDBJ databases">
        <title>A dynamic microbial community with high functional redundancy inhabits the cold, oxic subseafloor aquifer.</title>
        <authorList>
            <person name="Tully B.J."/>
            <person name="Wheat C.G."/>
            <person name="Glazer B.T."/>
            <person name="Huber J.A."/>
        </authorList>
    </citation>
    <scope>NUCLEOTIDE SEQUENCE [LARGE SCALE GENOMIC DNA]</scope>
</reference>
<dbReference type="PANTHER" id="PTHR33202:SF7">
    <property type="entry name" value="FERRIC UPTAKE REGULATION PROTEIN"/>
    <property type="match status" value="1"/>
</dbReference>
<feature type="binding site" evidence="1">
    <location>
        <position position="94"/>
    </location>
    <ligand>
        <name>Fe cation</name>
        <dbReference type="ChEBI" id="CHEBI:24875"/>
    </ligand>
</feature>
<dbReference type="AlphaFoldDB" id="A0A2A5CHU3"/>
<dbReference type="GO" id="GO:0003700">
    <property type="term" value="F:DNA-binding transcription factor activity"/>
    <property type="evidence" value="ECO:0007669"/>
    <property type="project" value="InterPro"/>
</dbReference>
<keyword evidence="1" id="KW-0479">Metal-binding</keyword>
<dbReference type="GO" id="GO:0008270">
    <property type="term" value="F:zinc ion binding"/>
    <property type="evidence" value="ECO:0007669"/>
    <property type="project" value="TreeGrafter"/>
</dbReference>
<dbReference type="Proteomes" id="UP000228987">
    <property type="component" value="Unassembled WGS sequence"/>
</dbReference>
<evidence type="ECO:0000256" key="1">
    <source>
        <dbReference type="PIRSR" id="PIRSR602481-2"/>
    </source>
</evidence>
<dbReference type="GO" id="GO:1900376">
    <property type="term" value="P:regulation of secondary metabolite biosynthetic process"/>
    <property type="evidence" value="ECO:0007669"/>
    <property type="project" value="TreeGrafter"/>
</dbReference>
<keyword evidence="1" id="KW-0408">Iron</keyword>
<dbReference type="InterPro" id="IPR036388">
    <property type="entry name" value="WH-like_DNA-bd_sf"/>
</dbReference>